<comment type="caution">
    <text evidence="1">The sequence shown here is derived from an EMBL/GenBank/DDBJ whole genome shotgun (WGS) entry which is preliminary data.</text>
</comment>
<evidence type="ECO:0000313" key="2">
    <source>
        <dbReference type="Proteomes" id="UP000245956"/>
    </source>
</evidence>
<reference evidence="1 2" key="1">
    <citation type="journal article" date="2016" name="Front. Microbiol.">
        <title>Genome and transcriptome sequences reveal the specific parasitism of the nematophagous Purpureocillium lilacinum 36-1.</title>
        <authorList>
            <person name="Xie J."/>
            <person name="Li S."/>
            <person name="Mo C."/>
            <person name="Xiao X."/>
            <person name="Peng D."/>
            <person name="Wang G."/>
            <person name="Xiao Y."/>
        </authorList>
    </citation>
    <scope>NUCLEOTIDE SEQUENCE [LARGE SCALE GENOMIC DNA]</scope>
    <source>
        <strain evidence="1 2">36-1</strain>
    </source>
</reference>
<dbReference type="EMBL" id="LCWV01000004">
    <property type="protein sequence ID" value="PWI73646.1"/>
    <property type="molecule type" value="Genomic_DNA"/>
</dbReference>
<proteinExistence type="predicted"/>
<name>A0A2U3EGJ8_PURLI</name>
<gene>
    <name evidence="1" type="ORF">PCL_08922</name>
</gene>
<dbReference type="Proteomes" id="UP000245956">
    <property type="component" value="Unassembled WGS sequence"/>
</dbReference>
<protein>
    <submittedName>
        <fullName evidence="1">Uncharacterized protein</fullName>
    </submittedName>
</protein>
<dbReference type="AlphaFoldDB" id="A0A2U3EGJ8"/>
<organism evidence="1 2">
    <name type="scientific">Purpureocillium lilacinum</name>
    <name type="common">Paecilomyces lilacinus</name>
    <dbReference type="NCBI Taxonomy" id="33203"/>
    <lineage>
        <taxon>Eukaryota</taxon>
        <taxon>Fungi</taxon>
        <taxon>Dikarya</taxon>
        <taxon>Ascomycota</taxon>
        <taxon>Pezizomycotina</taxon>
        <taxon>Sordariomycetes</taxon>
        <taxon>Hypocreomycetidae</taxon>
        <taxon>Hypocreales</taxon>
        <taxon>Ophiocordycipitaceae</taxon>
        <taxon>Purpureocillium</taxon>
    </lineage>
</organism>
<evidence type="ECO:0000313" key="1">
    <source>
        <dbReference type="EMBL" id="PWI73646.1"/>
    </source>
</evidence>
<sequence length="140" mass="14881">MLHVAGYPDDRASAHCMSDAAYFHLAAAVEDKVELGLGVAMQEDDGDWEEEERMVRHDTLPRRLAGKLDGAMLAISAGDLMIACAGSGGMLGSGSTRLLATGRVQCIDDAVVIHTPRGDSACYYTSAPTSFRARVRPPSV</sequence>
<accession>A0A2U3EGJ8</accession>